<evidence type="ECO:0000256" key="1">
    <source>
        <dbReference type="SAM" id="Phobius"/>
    </source>
</evidence>
<evidence type="ECO:0008006" key="4">
    <source>
        <dbReference type="Google" id="ProtNLM"/>
    </source>
</evidence>
<keyword evidence="1" id="KW-0472">Membrane</keyword>
<comment type="caution">
    <text evidence="2">The sequence shown here is derived from an EMBL/GenBank/DDBJ whole genome shotgun (WGS) entry which is preliminary data.</text>
</comment>
<feature type="transmembrane region" description="Helical" evidence="1">
    <location>
        <begin position="42"/>
        <end position="62"/>
    </location>
</feature>
<feature type="transmembrane region" description="Helical" evidence="1">
    <location>
        <begin position="218"/>
        <end position="239"/>
    </location>
</feature>
<dbReference type="PANTHER" id="PTHR40042">
    <property type="entry name" value="HYPOTHETICAL MEMBRANE SPANNING PROTEIN"/>
    <property type="match status" value="1"/>
</dbReference>
<gene>
    <name evidence="2" type="ORF">B5M42_04590</name>
</gene>
<dbReference type="PANTHER" id="PTHR40042:SF1">
    <property type="entry name" value="DUF1405 DOMAIN-CONTAINING PROTEIN"/>
    <property type="match status" value="1"/>
</dbReference>
<dbReference type="Proteomes" id="UP000298246">
    <property type="component" value="Unassembled WGS sequence"/>
</dbReference>
<organism evidence="2 3">
    <name type="scientific">Paenibacillus athensensis</name>
    <dbReference type="NCBI Taxonomy" id="1967502"/>
    <lineage>
        <taxon>Bacteria</taxon>
        <taxon>Bacillati</taxon>
        <taxon>Bacillota</taxon>
        <taxon>Bacilli</taxon>
        <taxon>Bacillales</taxon>
        <taxon>Paenibacillaceae</taxon>
        <taxon>Paenibacillus</taxon>
    </lineage>
</organism>
<name>A0A4Y8Q8D3_9BACL</name>
<reference evidence="2 3" key="1">
    <citation type="submission" date="2017-03" db="EMBL/GenBank/DDBJ databases">
        <title>Isolation of Levoglucosan Utilizing Bacteria.</title>
        <authorList>
            <person name="Arya A.S."/>
        </authorList>
    </citation>
    <scope>NUCLEOTIDE SEQUENCE [LARGE SCALE GENOMIC DNA]</scope>
    <source>
        <strain evidence="2 3">MEC069</strain>
    </source>
</reference>
<dbReference type="OrthoDB" id="152213at2"/>
<keyword evidence="1" id="KW-0812">Transmembrane</keyword>
<keyword evidence="3" id="KW-1185">Reference proteome</keyword>
<dbReference type="EMBL" id="MYFO01000004">
    <property type="protein sequence ID" value="TFE90549.1"/>
    <property type="molecule type" value="Genomic_DNA"/>
</dbReference>
<dbReference type="AlphaFoldDB" id="A0A4Y8Q8D3"/>
<accession>A0A4Y8Q8D3</accession>
<dbReference type="Pfam" id="PF07187">
    <property type="entry name" value="DUF1405"/>
    <property type="match status" value="1"/>
</dbReference>
<evidence type="ECO:0000313" key="3">
    <source>
        <dbReference type="Proteomes" id="UP000298246"/>
    </source>
</evidence>
<feature type="transmembrane region" description="Helical" evidence="1">
    <location>
        <begin position="122"/>
        <end position="145"/>
    </location>
</feature>
<evidence type="ECO:0000313" key="2">
    <source>
        <dbReference type="EMBL" id="TFE90549.1"/>
    </source>
</evidence>
<feature type="transmembrane region" description="Helical" evidence="1">
    <location>
        <begin position="82"/>
        <end position="101"/>
    </location>
</feature>
<protein>
    <recommendedName>
        <fullName evidence="4">DUF1405 domain-containing protein</fullName>
    </recommendedName>
</protein>
<keyword evidence="1" id="KW-1133">Transmembrane helix</keyword>
<sequence length="248" mass="27814">MDDKPGRKRGQAFFKGEGRGQQVQDGLAVSYYWSRAFLLNKAVLGLLLVCNLLGTIYGYAWYGQQLEYTVDNFPLWYVPFVPDSPTASLFFTLALLILLLERRSSSPYSPEPAASRISLLRGLIEALAVVTLFKYGIWAVAMIVAEAAKGGAVGWEGWMLMGSHFTMAVEGLLFARWFRFGWGALALAAGWMFWNDFMDYQRGVYPWLSDVLIPDLPRIELFTIGLSVVGTLIGGVFVISRTRSKRLR</sequence>
<feature type="transmembrane region" description="Helical" evidence="1">
    <location>
        <begin position="180"/>
        <end position="198"/>
    </location>
</feature>
<feature type="transmembrane region" description="Helical" evidence="1">
    <location>
        <begin position="157"/>
        <end position="175"/>
    </location>
</feature>
<proteinExistence type="predicted"/>
<dbReference type="InterPro" id="IPR009845">
    <property type="entry name" value="DUF1405"/>
</dbReference>